<dbReference type="PATRIC" id="fig|543877.4.peg.3"/>
<protein>
    <submittedName>
        <fullName evidence="3">Putative excinuclease ABC, C subunit</fullName>
    </submittedName>
</protein>
<evidence type="ECO:0000259" key="2">
    <source>
        <dbReference type="PROSITE" id="PS50164"/>
    </source>
</evidence>
<dbReference type="OrthoDB" id="287318at2"/>
<dbReference type="SUPFAM" id="SSF82771">
    <property type="entry name" value="GIY-YIG endonuclease"/>
    <property type="match status" value="1"/>
</dbReference>
<dbReference type="AlphaFoldDB" id="A0A0G3X686"/>
<evidence type="ECO:0000313" key="4">
    <source>
        <dbReference type="Proteomes" id="UP000037643"/>
    </source>
</evidence>
<dbReference type="STRING" id="543877.AM2010_3"/>
<dbReference type="PANTHER" id="PTHR34477">
    <property type="entry name" value="UPF0213 PROTEIN YHBQ"/>
    <property type="match status" value="1"/>
</dbReference>
<dbReference type="Proteomes" id="UP000037643">
    <property type="component" value="Chromosome"/>
</dbReference>
<dbReference type="EMBL" id="CP011805">
    <property type="protein sequence ID" value="AKM06099.1"/>
    <property type="molecule type" value="Genomic_DNA"/>
</dbReference>
<dbReference type="InterPro" id="IPR035901">
    <property type="entry name" value="GIY-YIG_endonuc_sf"/>
</dbReference>
<comment type="similarity">
    <text evidence="1">Belongs to the UPF0213 family.</text>
</comment>
<dbReference type="Pfam" id="PF01541">
    <property type="entry name" value="GIY-YIG"/>
    <property type="match status" value="1"/>
</dbReference>
<dbReference type="CDD" id="cd10448">
    <property type="entry name" value="GIY-YIG_unchar_3"/>
    <property type="match status" value="1"/>
</dbReference>
<accession>A0A0G3X686</accession>
<keyword evidence="4" id="KW-1185">Reference proteome</keyword>
<dbReference type="InterPro" id="IPR050190">
    <property type="entry name" value="UPF0213_domain"/>
</dbReference>
<dbReference type="PROSITE" id="PS50164">
    <property type="entry name" value="GIY_YIG"/>
    <property type="match status" value="1"/>
</dbReference>
<name>A0A0G3X686_9SPHN</name>
<organism evidence="3 4">
    <name type="scientific">Pelagerythrobacter marensis</name>
    <dbReference type="NCBI Taxonomy" id="543877"/>
    <lineage>
        <taxon>Bacteria</taxon>
        <taxon>Pseudomonadati</taxon>
        <taxon>Pseudomonadota</taxon>
        <taxon>Alphaproteobacteria</taxon>
        <taxon>Sphingomonadales</taxon>
        <taxon>Erythrobacteraceae</taxon>
        <taxon>Pelagerythrobacter</taxon>
    </lineage>
</organism>
<evidence type="ECO:0000256" key="1">
    <source>
        <dbReference type="ARBA" id="ARBA00007435"/>
    </source>
</evidence>
<dbReference type="InterPro" id="IPR000305">
    <property type="entry name" value="GIY-YIG_endonuc"/>
</dbReference>
<dbReference type="Gene3D" id="3.40.1440.10">
    <property type="entry name" value="GIY-YIG endonuclease"/>
    <property type="match status" value="1"/>
</dbReference>
<proteinExistence type="inferred from homology"/>
<dbReference type="SMART" id="SM00465">
    <property type="entry name" value="GIYc"/>
    <property type="match status" value="1"/>
</dbReference>
<evidence type="ECO:0000313" key="3">
    <source>
        <dbReference type="EMBL" id="AKM06099.1"/>
    </source>
</evidence>
<dbReference type="RefSeq" id="WP_047805344.1">
    <property type="nucleotide sequence ID" value="NZ_CP011805.1"/>
</dbReference>
<dbReference type="PANTHER" id="PTHR34477:SF5">
    <property type="entry name" value="BSL5627 PROTEIN"/>
    <property type="match status" value="1"/>
</dbReference>
<feature type="domain" description="GIY-YIG" evidence="2">
    <location>
        <begin position="5"/>
        <end position="81"/>
    </location>
</feature>
<dbReference type="KEGG" id="amx:AM2010_3"/>
<gene>
    <name evidence="3" type="ORF">AM2010_3</name>
</gene>
<reference evidence="3 4" key="1">
    <citation type="submission" date="2015-06" db="EMBL/GenBank/DDBJ databases">
        <authorList>
            <person name="Kim K.M."/>
        </authorList>
    </citation>
    <scope>NUCLEOTIDE SEQUENCE [LARGE SCALE GENOMIC DNA]</scope>
    <source>
        <strain evidence="3 4">KCTC 22370</strain>
    </source>
</reference>
<sequence length="99" mass="11816">MTDEPYCWVYILASQKRGTLYIGLTSRLAERIEEHRSGRVPGFTRQYGVRRLVHLEPFSDIHEAIAREKALKKWRRAWKIALIEAGNPDWRDLWHDLNR</sequence>